<gene>
    <name evidence="2" type="ORF">AK812_SmicGene12493</name>
</gene>
<organism evidence="2 3">
    <name type="scientific">Symbiodinium microadriaticum</name>
    <name type="common">Dinoflagellate</name>
    <name type="synonym">Zooxanthella microadriatica</name>
    <dbReference type="NCBI Taxonomy" id="2951"/>
    <lineage>
        <taxon>Eukaryota</taxon>
        <taxon>Sar</taxon>
        <taxon>Alveolata</taxon>
        <taxon>Dinophyceae</taxon>
        <taxon>Suessiales</taxon>
        <taxon>Symbiodiniaceae</taxon>
        <taxon>Symbiodinium</taxon>
    </lineage>
</organism>
<comment type="caution">
    <text evidence="2">The sequence shown here is derived from an EMBL/GenBank/DDBJ whole genome shotgun (WGS) entry which is preliminary data.</text>
</comment>
<dbReference type="AlphaFoldDB" id="A0A1Q9EAF7"/>
<evidence type="ECO:0000256" key="1">
    <source>
        <dbReference type="SAM" id="Coils"/>
    </source>
</evidence>
<feature type="coiled-coil region" evidence="1">
    <location>
        <begin position="2"/>
        <end position="54"/>
    </location>
</feature>
<evidence type="ECO:0000313" key="2">
    <source>
        <dbReference type="EMBL" id="OLQ04410.1"/>
    </source>
</evidence>
<keyword evidence="3" id="KW-1185">Reference proteome</keyword>
<sequence length="68" mass="8440">MMRCAHQEVTEHLSKLEEHQKEMVALREQLKTASEEKKQEEERIQQMQEELRRHWRIEQEEPTSVLRR</sequence>
<evidence type="ECO:0000313" key="3">
    <source>
        <dbReference type="Proteomes" id="UP000186817"/>
    </source>
</evidence>
<evidence type="ECO:0008006" key="4">
    <source>
        <dbReference type="Google" id="ProtNLM"/>
    </source>
</evidence>
<keyword evidence="1" id="KW-0175">Coiled coil</keyword>
<protein>
    <recommendedName>
        <fullName evidence="4">Reticulocyte-binding protein 2-like a</fullName>
    </recommendedName>
</protein>
<dbReference type="EMBL" id="LSRX01000211">
    <property type="protein sequence ID" value="OLQ04410.1"/>
    <property type="molecule type" value="Genomic_DNA"/>
</dbReference>
<name>A0A1Q9EAF7_SYMMI</name>
<accession>A0A1Q9EAF7</accession>
<reference evidence="2 3" key="1">
    <citation type="submission" date="2016-02" db="EMBL/GenBank/DDBJ databases">
        <title>Genome analysis of coral dinoflagellate symbionts highlights evolutionary adaptations to a symbiotic lifestyle.</title>
        <authorList>
            <person name="Aranda M."/>
            <person name="Li Y."/>
            <person name="Liew Y.J."/>
            <person name="Baumgarten S."/>
            <person name="Simakov O."/>
            <person name="Wilson M."/>
            <person name="Piel J."/>
            <person name="Ashoor H."/>
            <person name="Bougouffa S."/>
            <person name="Bajic V.B."/>
            <person name="Ryu T."/>
            <person name="Ravasi T."/>
            <person name="Bayer T."/>
            <person name="Micklem G."/>
            <person name="Kim H."/>
            <person name="Bhak J."/>
            <person name="Lajeunesse T.C."/>
            <person name="Voolstra C.R."/>
        </authorList>
    </citation>
    <scope>NUCLEOTIDE SEQUENCE [LARGE SCALE GENOMIC DNA]</scope>
    <source>
        <strain evidence="2 3">CCMP2467</strain>
    </source>
</reference>
<proteinExistence type="predicted"/>
<dbReference type="Proteomes" id="UP000186817">
    <property type="component" value="Unassembled WGS sequence"/>
</dbReference>